<dbReference type="Pfam" id="PF13038">
    <property type="entry name" value="DUF3899"/>
    <property type="match status" value="1"/>
</dbReference>
<dbReference type="Proteomes" id="UP000198584">
    <property type="component" value="Unassembled WGS sequence"/>
</dbReference>
<dbReference type="RefSeq" id="WP_245728679.1">
    <property type="nucleotide sequence ID" value="NZ_FNQR01000001.1"/>
</dbReference>
<dbReference type="EMBL" id="FNQR01000001">
    <property type="protein sequence ID" value="SDZ74989.1"/>
    <property type="molecule type" value="Genomic_DNA"/>
</dbReference>
<proteinExistence type="predicted"/>
<sequence>MVLKNKWVFLGINFTVVTLLFFMRAPVYDLFHYINQTFYVAFFYLFGGLLLWVIRGGFFDTITYSFRRFYHRVAKTADYMEDWKKKPLPSQTIDGKILKFFLFQGIFMNFGMVAMLIYYYQG</sequence>
<feature type="transmembrane region" description="Helical" evidence="1">
    <location>
        <begin position="37"/>
        <end position="58"/>
    </location>
</feature>
<keyword evidence="4" id="KW-1185">Reference proteome</keyword>
<evidence type="ECO:0000259" key="2">
    <source>
        <dbReference type="Pfam" id="PF13038"/>
    </source>
</evidence>
<keyword evidence="1" id="KW-0472">Membrane</keyword>
<dbReference type="AlphaFoldDB" id="A0A1H3VJP1"/>
<gene>
    <name evidence="3" type="ORF">SAMN05421743_10153</name>
</gene>
<evidence type="ECO:0000313" key="3">
    <source>
        <dbReference type="EMBL" id="SDZ74989.1"/>
    </source>
</evidence>
<name>A0A1H3VJP1_9BACI</name>
<accession>A0A1H3VJP1</accession>
<feature type="transmembrane region" description="Helical" evidence="1">
    <location>
        <begin position="7"/>
        <end position="25"/>
    </location>
</feature>
<evidence type="ECO:0000256" key="1">
    <source>
        <dbReference type="SAM" id="Phobius"/>
    </source>
</evidence>
<feature type="transmembrane region" description="Helical" evidence="1">
    <location>
        <begin position="100"/>
        <end position="120"/>
    </location>
</feature>
<dbReference type="InterPro" id="IPR025007">
    <property type="entry name" value="DUF3899"/>
</dbReference>
<feature type="domain" description="DUF3899" evidence="2">
    <location>
        <begin position="34"/>
        <end position="116"/>
    </location>
</feature>
<reference evidence="4" key="1">
    <citation type="submission" date="2016-10" db="EMBL/GenBank/DDBJ databases">
        <authorList>
            <person name="Varghese N."/>
            <person name="Submissions S."/>
        </authorList>
    </citation>
    <scope>NUCLEOTIDE SEQUENCE [LARGE SCALE GENOMIC DNA]</scope>
    <source>
        <strain evidence="4">CCM7597</strain>
    </source>
</reference>
<organism evidence="3 4">
    <name type="scientific">Thalassobacillus cyri</name>
    <dbReference type="NCBI Taxonomy" id="571932"/>
    <lineage>
        <taxon>Bacteria</taxon>
        <taxon>Bacillati</taxon>
        <taxon>Bacillota</taxon>
        <taxon>Bacilli</taxon>
        <taxon>Bacillales</taxon>
        <taxon>Bacillaceae</taxon>
        <taxon>Thalassobacillus</taxon>
    </lineage>
</organism>
<keyword evidence="1" id="KW-1133">Transmembrane helix</keyword>
<protein>
    <recommendedName>
        <fullName evidence="2">DUF3899 domain-containing protein</fullName>
    </recommendedName>
</protein>
<evidence type="ECO:0000313" key="4">
    <source>
        <dbReference type="Proteomes" id="UP000198584"/>
    </source>
</evidence>
<keyword evidence="1" id="KW-0812">Transmembrane</keyword>